<dbReference type="InterPro" id="IPR011529">
    <property type="entry name" value="Glu_5kinase"/>
</dbReference>
<proteinExistence type="inferred from homology"/>
<evidence type="ECO:0000256" key="6">
    <source>
        <dbReference type="ARBA" id="ARBA00022777"/>
    </source>
</evidence>
<comment type="catalytic activity">
    <reaction evidence="8">
        <text>L-glutamate + ATP = L-glutamyl 5-phosphate + ADP</text>
        <dbReference type="Rhea" id="RHEA:14877"/>
        <dbReference type="ChEBI" id="CHEBI:29985"/>
        <dbReference type="ChEBI" id="CHEBI:30616"/>
        <dbReference type="ChEBI" id="CHEBI:58274"/>
        <dbReference type="ChEBI" id="CHEBI:456216"/>
        <dbReference type="EC" id="2.7.2.11"/>
    </reaction>
</comment>
<evidence type="ECO:0000256" key="4">
    <source>
        <dbReference type="ARBA" id="ARBA00022679"/>
    </source>
</evidence>
<dbReference type="Gene3D" id="3.40.1160.10">
    <property type="entry name" value="Acetylglutamate kinase-like"/>
    <property type="match status" value="1"/>
</dbReference>
<dbReference type="FunFam" id="3.40.1160.10:FF:000006">
    <property type="entry name" value="Glutamate 5-kinase"/>
    <property type="match status" value="1"/>
</dbReference>
<dbReference type="GO" id="GO:0005829">
    <property type="term" value="C:cytosol"/>
    <property type="evidence" value="ECO:0007669"/>
    <property type="project" value="TreeGrafter"/>
</dbReference>
<dbReference type="EC" id="2.7.2.11" evidence="8"/>
<feature type="binding site" evidence="8">
    <location>
        <position position="47"/>
    </location>
    <ligand>
        <name>substrate</name>
    </ligand>
</feature>
<dbReference type="SUPFAM" id="SSF88697">
    <property type="entry name" value="PUA domain-like"/>
    <property type="match status" value="1"/>
</dbReference>
<dbReference type="SMART" id="SM00359">
    <property type="entry name" value="PUA"/>
    <property type="match status" value="1"/>
</dbReference>
<protein>
    <recommendedName>
        <fullName evidence="8">Glutamate 5-kinase</fullName>
        <ecNumber evidence="8">2.7.2.11</ecNumber>
    </recommendedName>
    <alternativeName>
        <fullName evidence="8">Gamma-glutamyl kinase</fullName>
        <shortName evidence="8">GK</shortName>
    </alternativeName>
</protein>
<dbReference type="InterPro" id="IPR005715">
    <property type="entry name" value="Glu_5kinase/COase_Synthase"/>
</dbReference>
<evidence type="ECO:0000313" key="11">
    <source>
        <dbReference type="Proteomes" id="UP000305874"/>
    </source>
</evidence>
<dbReference type="InterPro" id="IPR019797">
    <property type="entry name" value="Glutamate_5-kinase_CS"/>
</dbReference>
<comment type="pathway">
    <text evidence="8">Amino-acid biosynthesis; L-proline biosynthesis; L-glutamate 5-semialdehyde from L-glutamate: step 1/2.</text>
</comment>
<keyword evidence="2 8" id="KW-0028">Amino-acid biosynthesis</keyword>
<dbReference type="InterPro" id="IPR036974">
    <property type="entry name" value="PUA_sf"/>
</dbReference>
<feature type="binding site" evidence="8">
    <location>
        <position position="7"/>
    </location>
    <ligand>
        <name>ATP</name>
        <dbReference type="ChEBI" id="CHEBI:30616"/>
    </ligand>
</feature>
<evidence type="ECO:0000256" key="7">
    <source>
        <dbReference type="ARBA" id="ARBA00022840"/>
    </source>
</evidence>
<keyword evidence="5 8" id="KW-0547">Nucleotide-binding</keyword>
<evidence type="ECO:0000256" key="8">
    <source>
        <dbReference type="HAMAP-Rule" id="MF_00456"/>
    </source>
</evidence>
<feature type="binding site" evidence="8">
    <location>
        <begin position="208"/>
        <end position="214"/>
    </location>
    <ligand>
        <name>ATP</name>
        <dbReference type="ChEBI" id="CHEBI:30616"/>
    </ligand>
</feature>
<comment type="function">
    <text evidence="8">Catalyzes the transfer of a phosphate group to glutamate to form L-glutamate 5-phosphate.</text>
</comment>
<comment type="caution">
    <text evidence="10">The sequence shown here is derived from an EMBL/GenBank/DDBJ whole genome shotgun (WGS) entry which is preliminary data.</text>
</comment>
<dbReference type="InterPro" id="IPR036393">
    <property type="entry name" value="AceGlu_kinase-like_sf"/>
</dbReference>
<evidence type="ECO:0000313" key="10">
    <source>
        <dbReference type="EMBL" id="TMP86307.1"/>
    </source>
</evidence>
<dbReference type="AlphaFoldDB" id="A0A5S3Z3X3"/>
<dbReference type="NCBIfam" id="TIGR01027">
    <property type="entry name" value="proB"/>
    <property type="match status" value="1"/>
</dbReference>
<sequence length="368" mass="39007">MQTIVVKLGTSVLTNHGRGLDKAHMVDLVRQCAQLKQQGHRIIIVTSGAIAAGRELLGRQPGTETLAQKQMLAAIGQSQLLHTWQSLFALYSIAVGQMLLTQADLENRERYLNARDALLAILQEGAVPIINENDAVATTQIKVGDNDNLSAKVAILARADTLLLLTDQPGLFTADPRSYPDAELIAEIRHIDDQIKALAGGSGSTVGTGGMATKLEAASIARHGGVDVVISAGHGQNVIINCLQQQTGTRVLSLKAPRRSRKLWLLAGPMSKAKVVLDGGAAAAIVKGGASVLLVGITQLRGPFSRGDVITLCDEQGLNLGKGVARYDSVAVAQLLAHKEQTIVETLGYSNGAMLVHRDDFINFTDSV</sequence>
<keyword evidence="7 8" id="KW-0067">ATP-binding</keyword>
<comment type="subcellular location">
    <subcellularLocation>
        <location evidence="8">Cytoplasm</location>
    </subcellularLocation>
</comment>
<dbReference type="InterPro" id="IPR015947">
    <property type="entry name" value="PUA-like_sf"/>
</dbReference>
<feature type="binding site" evidence="8">
    <location>
        <position position="146"/>
    </location>
    <ligand>
        <name>substrate</name>
    </ligand>
</feature>
<dbReference type="CDD" id="cd04242">
    <property type="entry name" value="AAK_G5K_ProB"/>
    <property type="match status" value="1"/>
</dbReference>
<feature type="domain" description="PUA" evidence="9">
    <location>
        <begin position="273"/>
        <end position="356"/>
    </location>
</feature>
<dbReference type="CDD" id="cd21157">
    <property type="entry name" value="PUA_G5K"/>
    <property type="match status" value="1"/>
</dbReference>
<feature type="binding site" evidence="8">
    <location>
        <position position="134"/>
    </location>
    <ligand>
        <name>substrate</name>
    </ligand>
</feature>
<organism evidence="10 11">
    <name type="scientific">Pseudoalteromonas ruthenica</name>
    <dbReference type="NCBI Taxonomy" id="151081"/>
    <lineage>
        <taxon>Bacteria</taxon>
        <taxon>Pseudomonadati</taxon>
        <taxon>Pseudomonadota</taxon>
        <taxon>Gammaproteobacteria</taxon>
        <taxon>Alteromonadales</taxon>
        <taxon>Pseudoalteromonadaceae</taxon>
        <taxon>Pseudoalteromonas</taxon>
    </lineage>
</organism>
<dbReference type="GO" id="GO:0005524">
    <property type="term" value="F:ATP binding"/>
    <property type="evidence" value="ECO:0007669"/>
    <property type="project" value="UniProtKB-KW"/>
</dbReference>
<dbReference type="GO" id="GO:0055129">
    <property type="term" value="P:L-proline biosynthetic process"/>
    <property type="evidence" value="ECO:0007669"/>
    <property type="project" value="UniProtKB-UniRule"/>
</dbReference>
<reference evidence="10 11" key="1">
    <citation type="submission" date="2017-12" db="EMBL/GenBank/DDBJ databases">
        <authorList>
            <person name="Paulsen S."/>
            <person name="Gram L.K."/>
        </authorList>
    </citation>
    <scope>NUCLEOTIDE SEQUENCE [LARGE SCALE GENOMIC DNA]</scope>
    <source>
        <strain evidence="10 11">S2897</strain>
    </source>
</reference>
<keyword evidence="1 8" id="KW-0963">Cytoplasm</keyword>
<dbReference type="PRINTS" id="PR00474">
    <property type="entry name" value="GLU5KINASE"/>
</dbReference>
<dbReference type="GO" id="GO:0004349">
    <property type="term" value="F:glutamate 5-kinase activity"/>
    <property type="evidence" value="ECO:0007669"/>
    <property type="project" value="UniProtKB-UniRule"/>
</dbReference>
<name>A0A5S3Z3X3_9GAMM</name>
<comment type="similarity">
    <text evidence="8">Belongs to the glutamate 5-kinase family.</text>
</comment>
<keyword evidence="4 8" id="KW-0808">Transferase</keyword>
<dbReference type="PANTHER" id="PTHR43654:SF1">
    <property type="entry name" value="ISOPENTENYL PHOSPHATE KINASE"/>
    <property type="match status" value="1"/>
</dbReference>
<dbReference type="Proteomes" id="UP000305874">
    <property type="component" value="Unassembled WGS sequence"/>
</dbReference>
<evidence type="ECO:0000256" key="5">
    <source>
        <dbReference type="ARBA" id="ARBA00022741"/>
    </source>
</evidence>
<gene>
    <name evidence="8" type="primary">proB</name>
    <name evidence="10" type="ORF">CWC05_12920</name>
</gene>
<dbReference type="RefSeq" id="WP_138548491.1">
    <property type="nucleotide sequence ID" value="NZ_PNCG01000014.1"/>
</dbReference>
<dbReference type="GO" id="GO:0003723">
    <property type="term" value="F:RNA binding"/>
    <property type="evidence" value="ECO:0007669"/>
    <property type="project" value="InterPro"/>
</dbReference>
<dbReference type="PROSITE" id="PS00902">
    <property type="entry name" value="GLUTAMATE_5_KINASE"/>
    <property type="match status" value="1"/>
</dbReference>
<dbReference type="HAMAP" id="MF_00456">
    <property type="entry name" value="ProB"/>
    <property type="match status" value="1"/>
</dbReference>
<dbReference type="Pfam" id="PF01472">
    <property type="entry name" value="PUA"/>
    <property type="match status" value="1"/>
</dbReference>
<keyword evidence="3 8" id="KW-0641">Proline biosynthesis</keyword>
<dbReference type="STRING" id="151081.TW72_12355"/>
<evidence type="ECO:0000256" key="1">
    <source>
        <dbReference type="ARBA" id="ARBA00022490"/>
    </source>
</evidence>
<evidence type="ECO:0000259" key="9">
    <source>
        <dbReference type="SMART" id="SM00359"/>
    </source>
</evidence>
<dbReference type="Pfam" id="PF00696">
    <property type="entry name" value="AA_kinase"/>
    <property type="match status" value="1"/>
</dbReference>
<dbReference type="EMBL" id="PNCG01000014">
    <property type="protein sequence ID" value="TMP86307.1"/>
    <property type="molecule type" value="Genomic_DNA"/>
</dbReference>
<accession>A0A5S3Z3X3</accession>
<evidence type="ECO:0000256" key="2">
    <source>
        <dbReference type="ARBA" id="ARBA00022605"/>
    </source>
</evidence>
<keyword evidence="6 8" id="KW-0418">Kinase</keyword>
<dbReference type="PIRSF" id="PIRSF000729">
    <property type="entry name" value="GK"/>
    <property type="match status" value="1"/>
</dbReference>
<dbReference type="UniPathway" id="UPA00098">
    <property type="reaction ID" value="UER00359"/>
</dbReference>
<evidence type="ECO:0000256" key="3">
    <source>
        <dbReference type="ARBA" id="ARBA00022650"/>
    </source>
</evidence>
<dbReference type="PROSITE" id="PS50890">
    <property type="entry name" value="PUA"/>
    <property type="match status" value="1"/>
</dbReference>
<dbReference type="InterPro" id="IPR001057">
    <property type="entry name" value="Glu/AcGlu_kinase"/>
</dbReference>
<feature type="binding site" evidence="8">
    <location>
        <begin position="166"/>
        <end position="167"/>
    </location>
    <ligand>
        <name>ATP</name>
        <dbReference type="ChEBI" id="CHEBI:30616"/>
    </ligand>
</feature>
<dbReference type="InterPro" id="IPR041739">
    <property type="entry name" value="G5K_ProB"/>
</dbReference>
<dbReference type="InterPro" id="IPR002478">
    <property type="entry name" value="PUA"/>
</dbReference>
<reference evidence="11" key="2">
    <citation type="submission" date="2019-06" db="EMBL/GenBank/DDBJ databases">
        <title>Co-occurence of chitin degradation, pigmentation and bioactivity in marine Pseudoalteromonas.</title>
        <authorList>
            <person name="Sonnenschein E.C."/>
            <person name="Bech P.K."/>
        </authorList>
    </citation>
    <scope>NUCLEOTIDE SEQUENCE [LARGE SCALE GENOMIC DNA]</scope>
    <source>
        <strain evidence="11">S2897</strain>
    </source>
</reference>
<dbReference type="Gene3D" id="2.30.130.10">
    <property type="entry name" value="PUA domain"/>
    <property type="match status" value="1"/>
</dbReference>
<dbReference type="InterPro" id="IPR001048">
    <property type="entry name" value="Asp/Glu/Uridylate_kinase"/>
</dbReference>
<dbReference type="PANTHER" id="PTHR43654">
    <property type="entry name" value="GLUTAMATE 5-KINASE"/>
    <property type="match status" value="1"/>
</dbReference>
<dbReference type="SUPFAM" id="SSF53633">
    <property type="entry name" value="Carbamate kinase-like"/>
    <property type="match status" value="1"/>
</dbReference>